<comment type="caution">
    <text evidence="1">The sequence shown here is derived from an EMBL/GenBank/DDBJ whole genome shotgun (WGS) entry which is preliminary data.</text>
</comment>
<dbReference type="AlphaFoldDB" id="A0A3A8ADP1"/>
<reference evidence="1 2" key="1">
    <citation type="journal article" date="2018" name="Int. J. Syst. Bacteriol.">
        <title>Oceaniradius stylonemae gen. nov., sp. nov., isolated from a red alga, Stylonema cornu-cervi.</title>
        <authorList>
            <person name="Jeong S."/>
        </authorList>
    </citation>
    <scope>NUCLEOTIDE SEQUENCE [LARGE SCALE GENOMIC DNA]</scope>
    <source>
        <strain evidence="1 2">StC1</strain>
    </source>
</reference>
<gene>
    <name evidence="1" type="ORF">DEM25_000010</name>
</gene>
<evidence type="ECO:0000313" key="1">
    <source>
        <dbReference type="EMBL" id="RKF08432.1"/>
    </source>
</evidence>
<protein>
    <submittedName>
        <fullName evidence="1">Uncharacterized protein</fullName>
    </submittedName>
</protein>
<name>A0A3A8ADP1_9HYPH</name>
<accession>A0A3A8ADP1</accession>
<evidence type="ECO:0000313" key="2">
    <source>
        <dbReference type="Proteomes" id="UP000246132"/>
    </source>
</evidence>
<sequence length="364" mass="41150">MVSYFQIKELERVEDDDIHLAIAEIMAVCLGECGIEDIPCDNDELAKNYANSRPKDQRLGYLEEPQLARKEALDNIEGSIRILAESRAEQLGRWYPFVVAPRDGVLLARKAGLRENVEGTCYLCMQLHLLYSADRIEFGMLPGGREEKPHLDFTQPFQKLFEIIAGIAIANETGGLPILLGESRSTKRQLLARLSSVCRCAERGAAKAFDQLNLNQRQSNDGGIDAVILKKKEDELQETILVGATIQKSHLRKKMVDPQAIHRFRGFLIDGDALSPYRGFFAHPMPYDIGRRGLCGETNCRYFHKDDILRNLRPLSDAPPIASYRKTSAERSAIVQLRRIGQLTFRLEFDDYRIDDAIVNAEVD</sequence>
<dbReference type="Proteomes" id="UP000246132">
    <property type="component" value="Unassembled WGS sequence"/>
</dbReference>
<proteinExistence type="predicted"/>
<organism evidence="1 2">
    <name type="scientific">Oceaniradius stylonematis</name>
    <dbReference type="NCBI Taxonomy" id="2184161"/>
    <lineage>
        <taxon>Bacteria</taxon>
        <taxon>Pseudomonadati</taxon>
        <taxon>Pseudomonadota</taxon>
        <taxon>Alphaproteobacteria</taxon>
        <taxon>Hyphomicrobiales</taxon>
        <taxon>Ahrensiaceae</taxon>
        <taxon>Oceaniradius</taxon>
    </lineage>
</organism>
<keyword evidence="2" id="KW-1185">Reference proteome</keyword>
<dbReference type="EMBL" id="QFWV02000001">
    <property type="protein sequence ID" value="RKF08432.1"/>
    <property type="molecule type" value="Genomic_DNA"/>
</dbReference>